<keyword evidence="1" id="KW-1133">Transmembrane helix</keyword>
<feature type="transmembrane region" description="Helical" evidence="1">
    <location>
        <begin position="74"/>
        <end position="99"/>
    </location>
</feature>
<keyword evidence="1" id="KW-0472">Membrane</keyword>
<proteinExistence type="predicted"/>
<feature type="transmembrane region" description="Helical" evidence="1">
    <location>
        <begin position="111"/>
        <end position="133"/>
    </location>
</feature>
<comment type="caution">
    <text evidence="2">The sequence shown here is derived from an EMBL/GenBank/DDBJ whole genome shotgun (WGS) entry which is preliminary data.</text>
</comment>
<accession>A0A938BUS1</accession>
<organism evidence="2 3">
    <name type="scientific">candidate division WOR-3 bacterium</name>
    <dbReference type="NCBI Taxonomy" id="2052148"/>
    <lineage>
        <taxon>Bacteria</taxon>
        <taxon>Bacteria division WOR-3</taxon>
    </lineage>
</organism>
<dbReference type="AlphaFoldDB" id="A0A938BUS1"/>
<evidence type="ECO:0000313" key="2">
    <source>
        <dbReference type="EMBL" id="MBM3332278.1"/>
    </source>
</evidence>
<protein>
    <submittedName>
        <fullName evidence="2">Uncharacterized protein</fullName>
    </submittedName>
</protein>
<gene>
    <name evidence="2" type="ORF">FJY68_10615</name>
</gene>
<reference evidence="2" key="1">
    <citation type="submission" date="2019-03" db="EMBL/GenBank/DDBJ databases">
        <title>Lake Tanganyika Metagenome-Assembled Genomes (MAGs).</title>
        <authorList>
            <person name="Tran P."/>
        </authorList>
    </citation>
    <scope>NUCLEOTIDE SEQUENCE</scope>
    <source>
        <strain evidence="2">K_DeepCast_150m_m2_040</strain>
    </source>
</reference>
<sequence length="386" mass="41992">MAVVLLVVSAVLLVVGATATGSLSQQLAMRGVLQRYLADPWPLRMTAQTPSGPRESEGILIYALLLARLMRQSAGYVIGACAGALFWPGLLFLGVSLIWRYLLKRRRWATFILCSSLGLLAWGALRFSAFVAYKANDRLLDQIQLLNPSVLSDLQPDPAGSSERAVLSHLGDVTEAVGVDGQRIAVGAASVDTYGQYAELKVLIDAFANQVQCDAESMDSEIGRLDLAGLMSPENFGSASVLTSGRRRLRKAMEIADKYDALADRRLAELESAVTTMKIPAETKRDLLAGIRENVAARANTRMRFTIQRRIFASSDSLLAFLLARQGSYSISSDRVVFESDVDVATYNRLSDAVLSCISDDSLFDAKLRSDAAANAAKYRSLGRRQ</sequence>
<dbReference type="Proteomes" id="UP000779900">
    <property type="component" value="Unassembled WGS sequence"/>
</dbReference>
<dbReference type="EMBL" id="VGIR01000072">
    <property type="protein sequence ID" value="MBM3332278.1"/>
    <property type="molecule type" value="Genomic_DNA"/>
</dbReference>
<name>A0A938BUS1_UNCW3</name>
<keyword evidence="1" id="KW-0812">Transmembrane</keyword>
<evidence type="ECO:0000256" key="1">
    <source>
        <dbReference type="SAM" id="Phobius"/>
    </source>
</evidence>
<evidence type="ECO:0000313" key="3">
    <source>
        <dbReference type="Proteomes" id="UP000779900"/>
    </source>
</evidence>